<evidence type="ECO:0000313" key="3">
    <source>
        <dbReference type="EMBL" id="MDP9895332.1"/>
    </source>
</evidence>
<proteinExistence type="predicted"/>
<dbReference type="InterPro" id="IPR018873">
    <property type="entry name" value="KilA-N_DNA-bd_domain"/>
</dbReference>
<name>A0AAW8D5Q1_9BURK</name>
<organism evidence="3 4">
    <name type="scientific">Variovorax boronicumulans</name>
    <dbReference type="NCBI Taxonomy" id="436515"/>
    <lineage>
        <taxon>Bacteria</taxon>
        <taxon>Pseudomonadati</taxon>
        <taxon>Pseudomonadota</taxon>
        <taxon>Betaproteobacteria</taxon>
        <taxon>Burkholderiales</taxon>
        <taxon>Comamonadaceae</taxon>
        <taxon>Variovorax</taxon>
    </lineage>
</organism>
<protein>
    <recommendedName>
        <fullName evidence="2">KilA-N DNA-binding domain-containing protein</fullName>
    </recommendedName>
</protein>
<dbReference type="AlphaFoldDB" id="A0AAW8D5Q1"/>
<evidence type="ECO:0000259" key="2">
    <source>
        <dbReference type="Pfam" id="PF10543"/>
    </source>
</evidence>
<feature type="region of interest" description="Disordered" evidence="1">
    <location>
        <begin position="235"/>
        <end position="276"/>
    </location>
</feature>
<evidence type="ECO:0000256" key="1">
    <source>
        <dbReference type="SAM" id="MobiDB-lite"/>
    </source>
</evidence>
<feature type="domain" description="KilA-N DNA-binding" evidence="2">
    <location>
        <begin position="13"/>
        <end position="90"/>
    </location>
</feature>
<dbReference type="RefSeq" id="WP_307686044.1">
    <property type="nucleotide sequence ID" value="NZ_JAUSRD010000012.1"/>
</dbReference>
<dbReference type="Pfam" id="PF10543">
    <property type="entry name" value="ORF6N"/>
    <property type="match status" value="1"/>
</dbReference>
<sequence>MTNIVKINNTDLQVLEFHGQRVVTLAQADEVHRRPKGTARRNFNANKARLIDGEDYFVRNSSEAHAEFGIIAPNGLTLLAESGYLMLVKSFTDDLAWDVQRKLVNSYFRNKSEVPRIAYAVGSRDTLTKAEQDELRFILNAGAEALPLKQRGPFLMKGWSKLKAHFKVPYREIPRSEFSEALSIATRHAAEPTAVALPAPASEGTALQQALDSMHLMAGSVADLAAAMVNLTNERTAEARGSPPRRSRKVEAETLGPVSASAKNHPVKDRTSHVEG</sequence>
<reference evidence="3" key="1">
    <citation type="submission" date="2023-07" db="EMBL/GenBank/DDBJ databases">
        <title>Sorghum-associated microbial communities from plants grown in Nebraska, USA.</title>
        <authorList>
            <person name="Schachtman D."/>
        </authorList>
    </citation>
    <scope>NUCLEOTIDE SEQUENCE</scope>
    <source>
        <strain evidence="3">DS3754</strain>
    </source>
</reference>
<comment type="caution">
    <text evidence="3">The sequence shown here is derived from an EMBL/GenBank/DDBJ whole genome shotgun (WGS) entry which is preliminary data.</text>
</comment>
<feature type="compositionally biased region" description="Basic and acidic residues" evidence="1">
    <location>
        <begin position="266"/>
        <end position="276"/>
    </location>
</feature>
<dbReference type="Proteomes" id="UP001242045">
    <property type="component" value="Unassembled WGS sequence"/>
</dbReference>
<dbReference type="EMBL" id="JAUSRD010000012">
    <property type="protein sequence ID" value="MDP9895332.1"/>
    <property type="molecule type" value="Genomic_DNA"/>
</dbReference>
<evidence type="ECO:0000313" key="4">
    <source>
        <dbReference type="Proteomes" id="UP001242045"/>
    </source>
</evidence>
<accession>A0AAW8D5Q1</accession>
<gene>
    <name evidence="3" type="ORF">J2W31_004457</name>
</gene>